<comment type="catalytic activity">
    <reaction evidence="1 12">
        <text>ATP-independent breakage of single-stranded DNA, followed by passage and rejoining.</text>
        <dbReference type="EC" id="5.6.2.1"/>
    </reaction>
</comment>
<dbReference type="InterPro" id="IPR013825">
    <property type="entry name" value="Topo_IA_cen_sub2"/>
</dbReference>
<evidence type="ECO:0000256" key="1">
    <source>
        <dbReference type="ARBA" id="ARBA00000213"/>
    </source>
</evidence>
<evidence type="ECO:0000259" key="16">
    <source>
        <dbReference type="PROSITE" id="PS52039"/>
    </source>
</evidence>
<name>R0M9K0_NOSB1</name>
<dbReference type="Pfam" id="PF01131">
    <property type="entry name" value="Topoisom_bac"/>
    <property type="match status" value="1"/>
</dbReference>
<dbReference type="InterPro" id="IPR013497">
    <property type="entry name" value="Topo_IA_cen"/>
</dbReference>
<evidence type="ECO:0000256" key="5">
    <source>
        <dbReference type="ARBA" id="ARBA00022723"/>
    </source>
</evidence>
<evidence type="ECO:0000256" key="12">
    <source>
        <dbReference type="RuleBase" id="RU362092"/>
    </source>
</evidence>
<feature type="domain" description="Toprim" evidence="14">
    <location>
        <begin position="2"/>
        <end position="140"/>
    </location>
</feature>
<keyword evidence="9 12" id="KW-0238">DNA-binding</keyword>
<dbReference type="OMA" id="MELAMGD"/>
<dbReference type="PANTHER" id="PTHR11390">
    <property type="entry name" value="PROKARYOTIC DNA TOPOISOMERASE"/>
    <property type="match status" value="1"/>
</dbReference>
<dbReference type="STRING" id="578461.R0M9K0"/>
<dbReference type="SMART" id="SM00493">
    <property type="entry name" value="TOPRIM"/>
    <property type="match status" value="1"/>
</dbReference>
<evidence type="ECO:0000259" key="14">
    <source>
        <dbReference type="PROSITE" id="PS50880"/>
    </source>
</evidence>
<feature type="region of interest" description="Disordered" evidence="13">
    <location>
        <begin position="600"/>
        <end position="678"/>
    </location>
</feature>
<dbReference type="HOGENOM" id="CLU_002929_1_1_1"/>
<dbReference type="GO" id="GO:0006281">
    <property type="term" value="P:DNA repair"/>
    <property type="evidence" value="ECO:0007669"/>
    <property type="project" value="TreeGrafter"/>
</dbReference>
<keyword evidence="10 12" id="KW-0413">Isomerase</keyword>
<keyword evidence="18" id="KW-1185">Reference proteome</keyword>
<evidence type="ECO:0000256" key="2">
    <source>
        <dbReference type="ARBA" id="ARBA00001946"/>
    </source>
</evidence>
<dbReference type="GO" id="GO:0008270">
    <property type="term" value="F:zinc ion binding"/>
    <property type="evidence" value="ECO:0007669"/>
    <property type="project" value="UniProtKB-KW"/>
</dbReference>
<evidence type="ECO:0000256" key="10">
    <source>
        <dbReference type="ARBA" id="ARBA00023235"/>
    </source>
</evidence>
<feature type="domain" description="GRF-type" evidence="15">
    <location>
        <begin position="734"/>
        <end position="772"/>
    </location>
</feature>
<dbReference type="InterPro" id="IPR013824">
    <property type="entry name" value="Topo_IA_cen_sub1"/>
</dbReference>
<sequence length="772" mass="88597">MQVLNIAEKPSVAKSISKIMSSNLTTTRVPNKFCTNIKFKYKDDDMIFTSVLGHLFHLNFVKKYRWEEIEPSSLFYEPVIRTISDETIKKNIENQVRYANKVVIWTDCDREGENIAKQIESVVLAIKSVEVFRARFSGISTYEIQKSYDDLKTINNAEADAVDARMELDLKIGSAFTIFQTLCLKNLFNSKKIVSFGPCQIPTLGFVVERYEAIENHVDEKYWSLKLHSTKTNTMDIFNWKRDRVFDYNCAVHFNNLLEDLPAIITKVEESPTTKLKPLPLRTVELQKICSSIFKVSSHKIMTIAEKLYNQGFISYPRTETDSFDTKFNFKNILENLKKDGSYLNAIENIQKDFKYPRKGKNNDMAHSPIYPLKGGSSLSGLERSIFDFISRRFLGGLCDDAKGLEKTYEATVGREVFIIKSHKILHKNYLNVYTYDTWAEKDVNDYVLGEQLKSRLEMDEHKTEPPPFLTESDLIALMDKNGIGTDATIHEHIQKIQEREYARKEGAFIIPEKFGIALIRGYKILNLDFSGPVLRKDLEIKLKEVCNLNLEKNQLVNEEIRTYHKLYDILKQNQGNFYDFISNYIKTSNRLIEKRLKRVGGGGDEGGNNGGGSGGGVTLKRPNITKPTTKAPTTRLTTKPTTRPTTTRPTSKAPTITTNPNRELTNREPKKRKPTEQIFNKENKENKFHCNCGKPAIKSETKSGDNKGKMYYTCPEGVKKCGYFKWASEDGKCHCGFDPIELVSKTENNKGRRFLKCKKAYKPCKFFEWAD</sequence>
<keyword evidence="6 11" id="KW-0863">Zinc-finger</keyword>
<evidence type="ECO:0000256" key="11">
    <source>
        <dbReference type="PROSITE-ProRule" id="PRU01343"/>
    </source>
</evidence>
<accession>R0M9K0</accession>
<evidence type="ECO:0000256" key="3">
    <source>
        <dbReference type="ARBA" id="ARBA00009446"/>
    </source>
</evidence>
<protein>
    <recommendedName>
        <fullName evidence="4 12">DNA topoisomerase</fullName>
        <ecNumber evidence="4 12">5.6.2.1</ecNumber>
    </recommendedName>
</protein>
<dbReference type="GO" id="GO:0003917">
    <property type="term" value="F:DNA topoisomerase type I (single strand cut, ATP-independent) activity"/>
    <property type="evidence" value="ECO:0007669"/>
    <property type="project" value="UniProtKB-EC"/>
</dbReference>
<comment type="function">
    <text evidence="12">Introduces a single-strand break via transesterification at a target site in duplex DNA. Releases the supercoiling and torsional tension of DNA introduced during the DNA replication and transcription by transiently cleaving and rejoining one strand of the DNA duplex. The scissile phosphodiester is attacked by the catalytic tyrosine of the enzyme, resulting in the formation of a DNA-(5'-phosphotyrosyl)-enzyme intermediate and the expulsion of a 3'-OH DNA strand.</text>
</comment>
<dbReference type="PRINTS" id="PR00417">
    <property type="entry name" value="PRTPISMRASEI"/>
</dbReference>
<dbReference type="Pfam" id="PF06839">
    <property type="entry name" value="Zn_ribbon_GRF"/>
    <property type="match status" value="2"/>
</dbReference>
<comment type="similarity">
    <text evidence="3 12">Belongs to the type IA topoisomerase family.</text>
</comment>
<feature type="compositionally biased region" description="Low complexity" evidence="13">
    <location>
        <begin position="626"/>
        <end position="659"/>
    </location>
</feature>
<dbReference type="EMBL" id="KB908927">
    <property type="protein sequence ID" value="EOB14659.1"/>
    <property type="molecule type" value="Genomic_DNA"/>
</dbReference>
<dbReference type="GO" id="GO:0005634">
    <property type="term" value="C:nucleus"/>
    <property type="evidence" value="ECO:0007669"/>
    <property type="project" value="TreeGrafter"/>
</dbReference>
<dbReference type="Gene3D" id="2.70.20.10">
    <property type="entry name" value="Topoisomerase I, domain 3"/>
    <property type="match status" value="1"/>
</dbReference>
<evidence type="ECO:0000256" key="9">
    <source>
        <dbReference type="ARBA" id="ARBA00023125"/>
    </source>
</evidence>
<feature type="domain" description="GRF-type" evidence="15">
    <location>
        <begin position="691"/>
        <end position="731"/>
    </location>
</feature>
<evidence type="ECO:0000259" key="15">
    <source>
        <dbReference type="PROSITE" id="PS51999"/>
    </source>
</evidence>
<evidence type="ECO:0000256" key="8">
    <source>
        <dbReference type="ARBA" id="ARBA00023029"/>
    </source>
</evidence>
<dbReference type="Pfam" id="PF01751">
    <property type="entry name" value="Toprim"/>
    <property type="match status" value="1"/>
</dbReference>
<feature type="domain" description="Topo IA-type catalytic" evidence="16">
    <location>
        <begin position="155"/>
        <end position="568"/>
    </location>
</feature>
<dbReference type="VEuPathDB" id="MicrosporidiaDB:NBO_19g0012"/>
<dbReference type="Gene3D" id="1.10.460.10">
    <property type="entry name" value="Topoisomerase I, domain 2"/>
    <property type="match status" value="1"/>
</dbReference>
<evidence type="ECO:0000256" key="6">
    <source>
        <dbReference type="ARBA" id="ARBA00022771"/>
    </source>
</evidence>
<dbReference type="PROSITE" id="PS52039">
    <property type="entry name" value="TOPO_IA_2"/>
    <property type="match status" value="1"/>
</dbReference>
<proteinExistence type="inferred from homology"/>
<dbReference type="FunFam" id="1.10.290.10:FF:000003">
    <property type="entry name" value="DNA topoisomerase"/>
    <property type="match status" value="1"/>
</dbReference>
<organism evidence="17 18">
    <name type="scientific">Nosema bombycis (strain CQ1 / CVCC 102059)</name>
    <name type="common">Microsporidian parasite</name>
    <name type="synonym">Pebrine of silkworm</name>
    <dbReference type="NCBI Taxonomy" id="578461"/>
    <lineage>
        <taxon>Eukaryota</taxon>
        <taxon>Fungi</taxon>
        <taxon>Fungi incertae sedis</taxon>
        <taxon>Microsporidia</taxon>
        <taxon>Nosematidae</taxon>
        <taxon>Nosema</taxon>
    </lineage>
</organism>
<reference evidence="17 18" key="1">
    <citation type="journal article" date="2013" name="BMC Genomics">
        <title>Comparative genomics of parasitic silkworm microsporidia reveal an association between genome expansion and host adaptation.</title>
        <authorList>
            <person name="Pan G."/>
            <person name="Xu J."/>
            <person name="Li T."/>
            <person name="Xia Q."/>
            <person name="Liu S.L."/>
            <person name="Zhang G."/>
            <person name="Li S."/>
            <person name="Li C."/>
            <person name="Liu H."/>
            <person name="Yang L."/>
            <person name="Liu T."/>
            <person name="Zhang X."/>
            <person name="Wu Z."/>
            <person name="Fan W."/>
            <person name="Dang X."/>
            <person name="Xiang H."/>
            <person name="Tao M."/>
            <person name="Li Y."/>
            <person name="Hu J."/>
            <person name="Li Z."/>
            <person name="Lin L."/>
            <person name="Luo J."/>
            <person name="Geng L."/>
            <person name="Wang L."/>
            <person name="Long M."/>
            <person name="Wan Y."/>
            <person name="He N."/>
            <person name="Zhang Z."/>
            <person name="Lu C."/>
            <person name="Keeling P.J."/>
            <person name="Wang J."/>
            <person name="Xiang Z."/>
            <person name="Zhou Z."/>
        </authorList>
    </citation>
    <scope>NUCLEOTIDE SEQUENCE [LARGE SCALE GENOMIC DNA]</scope>
    <source>
        <strain evidence="18">CQ1 / CVCC 102059</strain>
    </source>
</reference>
<dbReference type="Gene3D" id="3.40.50.140">
    <property type="match status" value="1"/>
</dbReference>
<dbReference type="AlphaFoldDB" id="R0M9K0"/>
<dbReference type="Gene3D" id="1.10.290.10">
    <property type="entry name" value="Topoisomerase I, domain 4"/>
    <property type="match status" value="1"/>
</dbReference>
<dbReference type="PROSITE" id="PS51999">
    <property type="entry name" value="ZF_GRF"/>
    <property type="match status" value="2"/>
</dbReference>
<dbReference type="InterPro" id="IPR023405">
    <property type="entry name" value="Topo_IA_core_domain"/>
</dbReference>
<dbReference type="SUPFAM" id="SSF56712">
    <property type="entry name" value="Prokaryotic type I DNA topoisomerase"/>
    <property type="match status" value="1"/>
</dbReference>
<comment type="cofactor">
    <cofactor evidence="2">
        <name>Mg(2+)</name>
        <dbReference type="ChEBI" id="CHEBI:18420"/>
    </cofactor>
</comment>
<dbReference type="SMART" id="SM00437">
    <property type="entry name" value="TOP1Ac"/>
    <property type="match status" value="1"/>
</dbReference>
<dbReference type="CDD" id="cd00186">
    <property type="entry name" value="TOP1Ac"/>
    <property type="match status" value="1"/>
</dbReference>
<keyword evidence="7" id="KW-0862">Zinc</keyword>
<keyword evidence="8 12" id="KW-0799">Topoisomerase</keyword>
<evidence type="ECO:0000256" key="7">
    <source>
        <dbReference type="ARBA" id="ARBA00022833"/>
    </source>
</evidence>
<feature type="compositionally biased region" description="Gly residues" evidence="13">
    <location>
        <begin position="600"/>
        <end position="618"/>
    </location>
</feature>
<dbReference type="PROSITE" id="PS50880">
    <property type="entry name" value="TOPRIM"/>
    <property type="match status" value="1"/>
</dbReference>
<gene>
    <name evidence="17" type="primary">TOP3A</name>
    <name evidence="17" type="ORF">NBO_19g0012</name>
</gene>
<dbReference type="SMART" id="SM00436">
    <property type="entry name" value="TOP1Bc"/>
    <property type="match status" value="1"/>
</dbReference>
<dbReference type="OrthoDB" id="430051at2759"/>
<dbReference type="InterPro" id="IPR013826">
    <property type="entry name" value="Topo_IA_cen_sub3"/>
</dbReference>
<dbReference type="CDD" id="cd03362">
    <property type="entry name" value="TOPRIM_TopoIA_TopoIII"/>
    <property type="match status" value="1"/>
</dbReference>
<dbReference type="GO" id="GO:0031422">
    <property type="term" value="C:RecQ family helicase-topoisomerase III complex"/>
    <property type="evidence" value="ECO:0007669"/>
    <property type="project" value="TreeGrafter"/>
</dbReference>
<dbReference type="GO" id="GO:0006310">
    <property type="term" value="P:DNA recombination"/>
    <property type="evidence" value="ECO:0007669"/>
    <property type="project" value="TreeGrafter"/>
</dbReference>
<dbReference type="InterPro" id="IPR000380">
    <property type="entry name" value="Topo_IA"/>
</dbReference>
<dbReference type="InterPro" id="IPR006171">
    <property type="entry name" value="TOPRIM_dom"/>
</dbReference>
<evidence type="ECO:0000313" key="17">
    <source>
        <dbReference type="EMBL" id="EOB14659.1"/>
    </source>
</evidence>
<dbReference type="InterPro" id="IPR003601">
    <property type="entry name" value="Topo_IA_2"/>
</dbReference>
<dbReference type="InterPro" id="IPR034144">
    <property type="entry name" value="TOPRIM_TopoIII"/>
</dbReference>
<evidence type="ECO:0000256" key="13">
    <source>
        <dbReference type="SAM" id="MobiDB-lite"/>
    </source>
</evidence>
<dbReference type="EC" id="5.6.2.1" evidence="4 12"/>
<dbReference type="Proteomes" id="UP000016927">
    <property type="component" value="Unassembled WGS sequence"/>
</dbReference>
<dbReference type="PANTHER" id="PTHR11390:SF21">
    <property type="entry name" value="DNA TOPOISOMERASE 3-ALPHA"/>
    <property type="match status" value="1"/>
</dbReference>
<keyword evidence="5" id="KW-0479">Metal-binding</keyword>
<evidence type="ECO:0000313" key="18">
    <source>
        <dbReference type="Proteomes" id="UP000016927"/>
    </source>
</evidence>
<dbReference type="GO" id="GO:0003677">
    <property type="term" value="F:DNA binding"/>
    <property type="evidence" value="ECO:0007669"/>
    <property type="project" value="UniProtKB-KW"/>
</dbReference>
<dbReference type="InterPro" id="IPR010666">
    <property type="entry name" value="Znf_GRF"/>
</dbReference>
<evidence type="ECO:0000256" key="4">
    <source>
        <dbReference type="ARBA" id="ARBA00012891"/>
    </source>
</evidence>
<dbReference type="GO" id="GO:0006265">
    <property type="term" value="P:DNA topological change"/>
    <property type="evidence" value="ECO:0007669"/>
    <property type="project" value="InterPro"/>
</dbReference>
<dbReference type="InterPro" id="IPR003602">
    <property type="entry name" value="Topo_IA_DNA-bd_dom"/>
</dbReference>